<dbReference type="EMBL" id="JBHUGZ010000007">
    <property type="protein sequence ID" value="MFD1982778.1"/>
    <property type="molecule type" value="Genomic_DNA"/>
</dbReference>
<sequence>MCFSFDGESAVVAYRPDDCRERLPAASARASSPIAFGGEPGQHSAAGSFEFAEAEHTRHLAGAPVPLY</sequence>
<name>A0ABW4U679_9HYPH</name>
<gene>
    <name evidence="1" type="ORF">ACFSOZ_08835</name>
</gene>
<reference evidence="2" key="1">
    <citation type="journal article" date="2019" name="Int. J. Syst. Evol. Microbiol.">
        <title>The Global Catalogue of Microorganisms (GCM) 10K type strain sequencing project: providing services to taxonomists for standard genome sequencing and annotation.</title>
        <authorList>
            <consortium name="The Broad Institute Genomics Platform"/>
            <consortium name="The Broad Institute Genome Sequencing Center for Infectious Disease"/>
            <person name="Wu L."/>
            <person name="Ma J."/>
        </authorList>
    </citation>
    <scope>NUCLEOTIDE SEQUENCE [LARGE SCALE GENOMIC DNA]</scope>
    <source>
        <strain evidence="2">CGMCC 1.16225</strain>
    </source>
</reference>
<accession>A0ABW4U679</accession>
<comment type="caution">
    <text evidence="1">The sequence shown here is derived from an EMBL/GenBank/DDBJ whole genome shotgun (WGS) entry which is preliminary data.</text>
</comment>
<protein>
    <submittedName>
        <fullName evidence="1">Uncharacterized protein</fullName>
    </submittedName>
</protein>
<evidence type="ECO:0000313" key="1">
    <source>
        <dbReference type="EMBL" id="MFD1982778.1"/>
    </source>
</evidence>
<keyword evidence="2" id="KW-1185">Reference proteome</keyword>
<organism evidence="1 2">
    <name type="scientific">Mesorhizobium newzealandense</name>
    <dbReference type="NCBI Taxonomy" id="1300302"/>
    <lineage>
        <taxon>Bacteria</taxon>
        <taxon>Pseudomonadati</taxon>
        <taxon>Pseudomonadota</taxon>
        <taxon>Alphaproteobacteria</taxon>
        <taxon>Hyphomicrobiales</taxon>
        <taxon>Phyllobacteriaceae</taxon>
        <taxon>Mesorhizobium</taxon>
    </lineage>
</organism>
<dbReference type="Proteomes" id="UP001597405">
    <property type="component" value="Unassembled WGS sequence"/>
</dbReference>
<dbReference type="RefSeq" id="WP_379096130.1">
    <property type="nucleotide sequence ID" value="NZ_JBHUGZ010000007.1"/>
</dbReference>
<evidence type="ECO:0000313" key="2">
    <source>
        <dbReference type="Proteomes" id="UP001597405"/>
    </source>
</evidence>
<proteinExistence type="predicted"/>